<sequence length="298" mass="33557">MGFYDLKNKESRPPPALAPSVTTAQVQLLAFEYVARSVEAILTYRKHASELSGRLETAIATSSADRKQSHQRIEELSNQVHEQQAHIAALQAQLTAYSHGKVQDEVPAQQSAHNRFVPDRMARDAVKQFQDATRSLTQTRRATERKLETEKRAKQLSSEAETLLERMRSETFELQSRQARIAHGPRPAPADESLWTPSHKWSAKIQTVRRRNLENDDCEGLERKNLNDSAKEVSRTPTSAVRSTPQGQSDTKAYQTESLHDGNGKSDSDSDNSSSSVSCLTDREQELEKREVASIWDF</sequence>
<feature type="compositionally biased region" description="Basic and acidic residues" evidence="2">
    <location>
        <begin position="281"/>
        <end position="292"/>
    </location>
</feature>
<evidence type="ECO:0000313" key="4">
    <source>
        <dbReference type="Proteomes" id="UP000308133"/>
    </source>
</evidence>
<feature type="compositionally biased region" description="Basic and acidic residues" evidence="2">
    <location>
        <begin position="220"/>
        <end position="234"/>
    </location>
</feature>
<feature type="region of interest" description="Disordered" evidence="2">
    <location>
        <begin position="131"/>
        <end position="162"/>
    </location>
</feature>
<dbReference type="EMBL" id="PTQR01000055">
    <property type="protein sequence ID" value="TKX23181.1"/>
    <property type="molecule type" value="Genomic_DNA"/>
</dbReference>
<feature type="compositionally biased region" description="Polar residues" evidence="2">
    <location>
        <begin position="235"/>
        <end position="257"/>
    </location>
</feature>
<feature type="region of interest" description="Disordered" evidence="2">
    <location>
        <begin position="177"/>
        <end position="198"/>
    </location>
</feature>
<evidence type="ECO:0000256" key="1">
    <source>
        <dbReference type="SAM" id="Coils"/>
    </source>
</evidence>
<evidence type="ECO:0000313" key="3">
    <source>
        <dbReference type="EMBL" id="TKX23181.1"/>
    </source>
</evidence>
<keyword evidence="1" id="KW-0175">Coiled coil</keyword>
<accession>A0A4U7B1E7</accession>
<feature type="compositionally biased region" description="Basic and acidic residues" evidence="2">
    <location>
        <begin position="258"/>
        <end position="268"/>
    </location>
</feature>
<protein>
    <submittedName>
        <fullName evidence="3">Uncharacterized protein</fullName>
    </submittedName>
</protein>
<comment type="caution">
    <text evidence="3">The sequence shown here is derived from an EMBL/GenBank/DDBJ whole genome shotgun (WGS) entry which is preliminary data.</text>
</comment>
<proteinExistence type="predicted"/>
<gene>
    <name evidence="3" type="ORF">C1H76_4613</name>
</gene>
<organism evidence="3 4">
    <name type="scientific">Elsinoe australis</name>
    <dbReference type="NCBI Taxonomy" id="40998"/>
    <lineage>
        <taxon>Eukaryota</taxon>
        <taxon>Fungi</taxon>
        <taxon>Dikarya</taxon>
        <taxon>Ascomycota</taxon>
        <taxon>Pezizomycotina</taxon>
        <taxon>Dothideomycetes</taxon>
        <taxon>Dothideomycetidae</taxon>
        <taxon>Myriangiales</taxon>
        <taxon>Elsinoaceae</taxon>
        <taxon>Elsinoe</taxon>
    </lineage>
</organism>
<dbReference type="Proteomes" id="UP000308133">
    <property type="component" value="Unassembled WGS sequence"/>
</dbReference>
<feature type="compositionally biased region" description="Basic and acidic residues" evidence="2">
    <location>
        <begin position="141"/>
        <end position="153"/>
    </location>
</feature>
<feature type="compositionally biased region" description="Polar residues" evidence="2">
    <location>
        <begin position="131"/>
        <end position="140"/>
    </location>
</feature>
<name>A0A4U7B1E7_9PEZI</name>
<evidence type="ECO:0000256" key="2">
    <source>
        <dbReference type="SAM" id="MobiDB-lite"/>
    </source>
</evidence>
<dbReference type="AlphaFoldDB" id="A0A4U7B1E7"/>
<feature type="coiled-coil region" evidence="1">
    <location>
        <begin position="66"/>
        <end position="93"/>
    </location>
</feature>
<reference evidence="3 4" key="1">
    <citation type="submission" date="2018-02" db="EMBL/GenBank/DDBJ databases">
        <title>Draft genome sequences of Elsinoe sp., causing black scab on jojoba.</title>
        <authorList>
            <person name="Stodart B."/>
            <person name="Jeffress S."/>
            <person name="Ash G."/>
            <person name="Arun Chinnappa K."/>
        </authorList>
    </citation>
    <scope>NUCLEOTIDE SEQUENCE [LARGE SCALE GENOMIC DNA]</scope>
    <source>
        <strain evidence="3 4">Hillstone_2</strain>
    </source>
</reference>
<feature type="region of interest" description="Disordered" evidence="2">
    <location>
        <begin position="219"/>
        <end position="298"/>
    </location>
</feature>